<name>A0AAW9NP84_9BACL</name>
<keyword evidence="8" id="KW-0969">Cilium</keyword>
<evidence type="ECO:0000256" key="3">
    <source>
        <dbReference type="ARBA" id="ARBA00022692"/>
    </source>
</evidence>
<evidence type="ECO:0000313" key="8">
    <source>
        <dbReference type="EMBL" id="MEC1179342.1"/>
    </source>
</evidence>
<evidence type="ECO:0000256" key="2">
    <source>
        <dbReference type="ARBA" id="ARBA00022475"/>
    </source>
</evidence>
<dbReference type="AlphaFoldDB" id="A0AAW9NP84"/>
<evidence type="ECO:0000256" key="5">
    <source>
        <dbReference type="ARBA" id="ARBA00023136"/>
    </source>
</evidence>
<evidence type="ECO:0000256" key="6">
    <source>
        <dbReference type="SAM" id="MobiDB-lite"/>
    </source>
</evidence>
<accession>A0AAW9NP84</accession>
<keyword evidence="2" id="KW-1003">Cell membrane</keyword>
<dbReference type="EMBL" id="JARSFG010000017">
    <property type="protein sequence ID" value="MEC1179342.1"/>
    <property type="molecule type" value="Genomic_DNA"/>
</dbReference>
<proteinExistence type="predicted"/>
<feature type="transmembrane region" description="Helical" evidence="7">
    <location>
        <begin position="72"/>
        <end position="96"/>
    </location>
</feature>
<dbReference type="Pfam" id="PF04347">
    <property type="entry name" value="FliO"/>
    <property type="match status" value="1"/>
</dbReference>
<feature type="region of interest" description="Disordered" evidence="6">
    <location>
        <begin position="38"/>
        <end position="63"/>
    </location>
</feature>
<evidence type="ECO:0000256" key="4">
    <source>
        <dbReference type="ARBA" id="ARBA00022989"/>
    </source>
</evidence>
<evidence type="ECO:0000256" key="7">
    <source>
        <dbReference type="SAM" id="Phobius"/>
    </source>
</evidence>
<protein>
    <submittedName>
        <fullName evidence="8">Flagellar biosynthetic protein FliO</fullName>
    </submittedName>
</protein>
<dbReference type="GO" id="GO:0016020">
    <property type="term" value="C:membrane"/>
    <property type="evidence" value="ECO:0007669"/>
    <property type="project" value="InterPro"/>
</dbReference>
<gene>
    <name evidence="8" type="ORF">P9B03_12665</name>
</gene>
<dbReference type="InterPro" id="IPR022781">
    <property type="entry name" value="Flagellar_biosynth_FliO"/>
</dbReference>
<organism evidence="8 9">
    <name type="scientific">Metasolibacillus meyeri</name>
    <dbReference type="NCBI Taxonomy" id="1071052"/>
    <lineage>
        <taxon>Bacteria</taxon>
        <taxon>Bacillati</taxon>
        <taxon>Bacillota</taxon>
        <taxon>Bacilli</taxon>
        <taxon>Bacillales</taxon>
        <taxon>Caryophanaceae</taxon>
        <taxon>Metasolibacillus</taxon>
    </lineage>
</organism>
<sequence length="224" mass="25288">MLKNKSLHAYFWVMLLVLITLFSPIEANATMDGSVLDHLKPTTPSADDEGETNTEPDADTDESAPASASFSLWSYIKVLFAFIFVIALLIAVLKFLNKRNVNYQQNSVVRNVGGISVGAQKSVQILQVGNRLYMIGVGDDVQLLKELSDEEEIEQILSHYDEKQTAMSTVPYIVEIFKGKSEQKQQVEQQAQSFGNIFDKKLSEIKKERSNGLEQWKEKEHDKQ</sequence>
<keyword evidence="8" id="KW-0282">Flagellum</keyword>
<dbReference type="RefSeq" id="WP_326123826.1">
    <property type="nucleotide sequence ID" value="NZ_JARSFG010000017.1"/>
</dbReference>
<feature type="compositionally biased region" description="Acidic residues" evidence="6">
    <location>
        <begin position="46"/>
        <end position="62"/>
    </location>
</feature>
<reference evidence="8 9" key="1">
    <citation type="submission" date="2023-03" db="EMBL/GenBank/DDBJ databases">
        <title>Bacillus Genome Sequencing.</title>
        <authorList>
            <person name="Dunlap C."/>
        </authorList>
    </citation>
    <scope>NUCLEOTIDE SEQUENCE [LARGE SCALE GENOMIC DNA]</scope>
    <source>
        <strain evidence="8 9">B-59205</strain>
    </source>
</reference>
<keyword evidence="9" id="KW-1185">Reference proteome</keyword>
<dbReference type="Proteomes" id="UP001344888">
    <property type="component" value="Unassembled WGS sequence"/>
</dbReference>
<keyword evidence="4 7" id="KW-1133">Transmembrane helix</keyword>
<comment type="subcellular location">
    <subcellularLocation>
        <location evidence="1">Cell membrane</location>
    </subcellularLocation>
</comment>
<keyword evidence="3 7" id="KW-0812">Transmembrane</keyword>
<dbReference type="GO" id="GO:0044781">
    <property type="term" value="P:bacterial-type flagellum organization"/>
    <property type="evidence" value="ECO:0007669"/>
    <property type="project" value="InterPro"/>
</dbReference>
<keyword evidence="8" id="KW-0966">Cell projection</keyword>
<evidence type="ECO:0000256" key="1">
    <source>
        <dbReference type="ARBA" id="ARBA00004236"/>
    </source>
</evidence>
<comment type="caution">
    <text evidence="8">The sequence shown here is derived from an EMBL/GenBank/DDBJ whole genome shotgun (WGS) entry which is preliminary data.</text>
</comment>
<evidence type="ECO:0000313" key="9">
    <source>
        <dbReference type="Proteomes" id="UP001344888"/>
    </source>
</evidence>
<keyword evidence="5 7" id="KW-0472">Membrane</keyword>